<dbReference type="InterPro" id="IPR000330">
    <property type="entry name" value="SNF2_N"/>
</dbReference>
<dbReference type="CDD" id="cd18004">
    <property type="entry name" value="DEXHc_RAD54"/>
    <property type="match status" value="1"/>
</dbReference>
<keyword evidence="7" id="KW-0347">Helicase</keyword>
<feature type="domain" description="Helicase C-terminal" evidence="6">
    <location>
        <begin position="605"/>
        <end position="763"/>
    </location>
</feature>
<dbReference type="InterPro" id="IPR001650">
    <property type="entry name" value="Helicase_C-like"/>
</dbReference>
<evidence type="ECO:0000313" key="8">
    <source>
        <dbReference type="Proteomes" id="UP001521785"/>
    </source>
</evidence>
<feature type="region of interest" description="Disordered" evidence="4">
    <location>
        <begin position="1"/>
        <end position="64"/>
    </location>
</feature>
<dbReference type="SMART" id="SM00490">
    <property type="entry name" value="HELICc"/>
    <property type="match status" value="1"/>
</dbReference>
<feature type="domain" description="Helicase ATP-binding" evidence="5">
    <location>
        <begin position="280"/>
        <end position="449"/>
    </location>
</feature>
<dbReference type="PROSITE" id="PS51192">
    <property type="entry name" value="HELICASE_ATP_BIND_1"/>
    <property type="match status" value="1"/>
</dbReference>
<dbReference type="PANTHER" id="PTHR45629:SF7">
    <property type="entry name" value="DNA EXCISION REPAIR PROTEIN ERCC-6-RELATED"/>
    <property type="match status" value="1"/>
</dbReference>
<dbReference type="InterPro" id="IPR038718">
    <property type="entry name" value="SNF2-like_sf"/>
</dbReference>
<feature type="region of interest" description="Disordered" evidence="4">
    <location>
        <begin position="173"/>
        <end position="200"/>
    </location>
</feature>
<dbReference type="InterPro" id="IPR049730">
    <property type="entry name" value="SNF2/RAD54-like_C"/>
</dbReference>
<dbReference type="SUPFAM" id="SSF52540">
    <property type="entry name" value="P-loop containing nucleoside triphosphate hydrolases"/>
    <property type="match status" value="2"/>
</dbReference>
<dbReference type="InterPro" id="IPR027417">
    <property type="entry name" value="P-loop_NTPase"/>
</dbReference>
<reference evidence="7 8" key="1">
    <citation type="submission" date="2024-02" db="EMBL/GenBank/DDBJ databases">
        <title>De novo assembly and annotation of 12 fungi associated with fruit tree decline syndrome in Ontario, Canada.</title>
        <authorList>
            <person name="Sulman M."/>
            <person name="Ellouze W."/>
            <person name="Ilyukhin E."/>
        </authorList>
    </citation>
    <scope>NUCLEOTIDE SEQUENCE [LARGE SCALE GENOMIC DNA]</scope>
    <source>
        <strain evidence="7 8">M42-189</strain>
    </source>
</reference>
<dbReference type="Gene3D" id="3.40.50.300">
    <property type="entry name" value="P-loop containing nucleotide triphosphate hydrolases"/>
    <property type="match status" value="1"/>
</dbReference>
<dbReference type="Gene3D" id="3.40.50.10810">
    <property type="entry name" value="Tandem AAA-ATPase domain"/>
    <property type="match status" value="1"/>
</dbReference>
<dbReference type="SMART" id="SM00487">
    <property type="entry name" value="DEXDc"/>
    <property type="match status" value="1"/>
</dbReference>
<dbReference type="Pfam" id="PF00271">
    <property type="entry name" value="Helicase_C"/>
    <property type="match status" value="1"/>
</dbReference>
<keyword evidence="8" id="KW-1185">Reference proteome</keyword>
<accession>A0ABR3QQB6</accession>
<dbReference type="GO" id="GO:0004386">
    <property type="term" value="F:helicase activity"/>
    <property type="evidence" value="ECO:0007669"/>
    <property type="project" value="UniProtKB-KW"/>
</dbReference>
<feature type="compositionally biased region" description="Polar residues" evidence="4">
    <location>
        <begin position="184"/>
        <end position="193"/>
    </location>
</feature>
<gene>
    <name evidence="7" type="primary">RDH54_1</name>
    <name evidence="7" type="ORF">SLS60_010114</name>
</gene>
<keyword evidence="2" id="KW-0378">Hydrolase</keyword>
<protein>
    <submittedName>
        <fullName evidence="7">Helicase</fullName>
    </submittedName>
</protein>
<dbReference type="Pfam" id="PF00176">
    <property type="entry name" value="SNF2-rel_dom"/>
    <property type="match status" value="1"/>
</dbReference>
<evidence type="ECO:0000256" key="1">
    <source>
        <dbReference type="ARBA" id="ARBA00022741"/>
    </source>
</evidence>
<keyword evidence="1" id="KW-0547">Nucleotide-binding</keyword>
<dbReference type="EMBL" id="JAKJXO020000017">
    <property type="protein sequence ID" value="KAL1594354.1"/>
    <property type="molecule type" value="Genomic_DNA"/>
</dbReference>
<dbReference type="Proteomes" id="UP001521785">
    <property type="component" value="Unassembled WGS sequence"/>
</dbReference>
<name>A0ABR3QQB6_9PLEO</name>
<evidence type="ECO:0000259" key="6">
    <source>
        <dbReference type="PROSITE" id="PS51194"/>
    </source>
</evidence>
<organism evidence="7 8">
    <name type="scientific">Paraconiothyrium brasiliense</name>
    <dbReference type="NCBI Taxonomy" id="300254"/>
    <lineage>
        <taxon>Eukaryota</taxon>
        <taxon>Fungi</taxon>
        <taxon>Dikarya</taxon>
        <taxon>Ascomycota</taxon>
        <taxon>Pezizomycotina</taxon>
        <taxon>Dothideomycetes</taxon>
        <taxon>Pleosporomycetidae</taxon>
        <taxon>Pleosporales</taxon>
        <taxon>Massarineae</taxon>
        <taxon>Didymosphaeriaceae</taxon>
        <taxon>Paraconiothyrium</taxon>
    </lineage>
</organism>
<dbReference type="InterPro" id="IPR014001">
    <property type="entry name" value="Helicase_ATP-bd"/>
</dbReference>
<dbReference type="CDD" id="cd18793">
    <property type="entry name" value="SF2_C_SNF"/>
    <property type="match status" value="1"/>
</dbReference>
<sequence length="909" mass="101056">MIGKPFRPPSFVRPNLPSDEPPAKKRRISSEPSVNAPAKHASNDRKPLVTVQNPASAPQLHSEDPNERYYAVLWRKYTNKKHKNWDGDGVLVVKGGYGTLTDSETGKELGRGACTRPLLAGSALSLGGKEVEIDSVIKKEDYTSGRIFLGKAANAPAEQVERAEPSYKPLMAVKGPTVGRQKPTRATSGSDDSSLIDRKPAAPGRVFKTPLLSSTVLPKTNLSVPQPRHDPNQPKALIMKRPASCPKDKQIVDVVVDPVLSKHLRDHQREGVQFLYECVMGMRCEGEGAIMADEMGLGKTLQTITLLWTLMKQNPIYENSPVVKKALIVCPAGLVDNWRREFRKWLGNERIGVFVADPRNKRITNFTKGRAYNVMIIGYEMLRTVQEEMKKGAIDIVIADEGHRLKTANNKAMQAIQSLNTERRVILSGTPLQNDLGEFFTAIDFVNPGLLGQRSAFKRTFEGPIVRSRQPDASDSDLEKGEARWKELVSLTSRFMIRRTAEVLTRYLPPKTEHIVFCKPTAAQAAAYRAILTSPIFAVALGNTDMALQLINLLKKICNSPALLKSKKDAGDTSSEMLQALLPLIPPNVLNSNASSAKLRVLDSLVHRIYTTTREKIVIVSNYTQTLDMIERLLVSLSYTYCRLDGSTPAKNRQPLVEKFNKSSQKNCFAFLLSAKSGGVGLNLIGASRIVLFDIDWNPATDLQAMARIHRDGQKLPCKIYRFMIQGGLDEKIYQRQIMKMGLANAVVDNKASASSFSREELKDLFRLDERDTCQTHVLLGCDCDCKGSLESKIETPLEVKDEEDEDDLPLRGFESASQLDMADLEESIKSRRKAKQPKLTMLMEYRHIDTKHLRVEDAEKVDLLDGNGAREGSVDADAMALAVDDDVFLDLLKEKDSRVGFVLTKSTS</sequence>
<dbReference type="InterPro" id="IPR050496">
    <property type="entry name" value="SNF2_RAD54_helicase_repair"/>
</dbReference>
<evidence type="ECO:0000256" key="3">
    <source>
        <dbReference type="ARBA" id="ARBA00022840"/>
    </source>
</evidence>
<proteinExistence type="predicted"/>
<evidence type="ECO:0000259" key="5">
    <source>
        <dbReference type="PROSITE" id="PS51192"/>
    </source>
</evidence>
<evidence type="ECO:0000256" key="2">
    <source>
        <dbReference type="ARBA" id="ARBA00022801"/>
    </source>
</evidence>
<comment type="caution">
    <text evidence="7">The sequence shown here is derived from an EMBL/GenBank/DDBJ whole genome shotgun (WGS) entry which is preliminary data.</text>
</comment>
<evidence type="ECO:0000256" key="4">
    <source>
        <dbReference type="SAM" id="MobiDB-lite"/>
    </source>
</evidence>
<dbReference type="PANTHER" id="PTHR45629">
    <property type="entry name" value="SNF2/RAD54 FAMILY MEMBER"/>
    <property type="match status" value="1"/>
</dbReference>
<evidence type="ECO:0000313" key="7">
    <source>
        <dbReference type="EMBL" id="KAL1594354.1"/>
    </source>
</evidence>
<keyword evidence="3" id="KW-0067">ATP-binding</keyword>
<dbReference type="Gene3D" id="1.20.120.850">
    <property type="entry name" value="SWI2/SNF2 ATPases, N-terminal domain"/>
    <property type="match status" value="1"/>
</dbReference>
<dbReference type="PROSITE" id="PS51194">
    <property type="entry name" value="HELICASE_CTER"/>
    <property type="match status" value="1"/>
</dbReference>